<evidence type="ECO:0000313" key="2">
    <source>
        <dbReference type="EMBL" id="PNX69896.1"/>
    </source>
</evidence>
<accession>A0A2K3KUE9</accession>
<name>A0A2K3KUE9_TRIPR</name>
<gene>
    <name evidence="2" type="ORF">L195_g056968</name>
</gene>
<proteinExistence type="predicted"/>
<keyword evidence="1" id="KW-0175">Coiled coil</keyword>
<dbReference type="EMBL" id="ASHM01110390">
    <property type="protein sequence ID" value="PNX69896.1"/>
    <property type="molecule type" value="Genomic_DNA"/>
</dbReference>
<dbReference type="AlphaFoldDB" id="A0A2K3KUE9"/>
<reference evidence="2 3" key="1">
    <citation type="journal article" date="2014" name="Am. J. Bot.">
        <title>Genome assembly and annotation for red clover (Trifolium pratense; Fabaceae).</title>
        <authorList>
            <person name="Istvanek J."/>
            <person name="Jaros M."/>
            <person name="Krenek A."/>
            <person name="Repkova J."/>
        </authorList>
    </citation>
    <scope>NUCLEOTIDE SEQUENCE [LARGE SCALE GENOMIC DNA]</scope>
    <source>
        <strain evidence="3">cv. Tatra</strain>
        <tissue evidence="2">Young leaves</tissue>
    </source>
</reference>
<evidence type="ECO:0000256" key="1">
    <source>
        <dbReference type="SAM" id="Coils"/>
    </source>
</evidence>
<protein>
    <submittedName>
        <fullName evidence="2">Uncharacterized protein</fullName>
    </submittedName>
</protein>
<dbReference type="Proteomes" id="UP000236291">
    <property type="component" value="Unassembled WGS sequence"/>
</dbReference>
<feature type="coiled-coil region" evidence="1">
    <location>
        <begin position="51"/>
        <end position="96"/>
    </location>
</feature>
<sequence>MVYILLLPSPTTPSFPKVRTLIKQQPQFLHLGLSINPRPDRNRPMFRLTPANDEHEKILKENEKLKNLLANSNAVIKYLEADIEKYETILQKLALTYIQMMWLMESQLELTSKNDVFKALK</sequence>
<reference evidence="2 3" key="2">
    <citation type="journal article" date="2017" name="Front. Plant Sci.">
        <title>Gene Classification and Mining of Molecular Markers Useful in Red Clover (Trifolium pratense) Breeding.</title>
        <authorList>
            <person name="Istvanek J."/>
            <person name="Dluhosova J."/>
            <person name="Dluhos P."/>
            <person name="Patkova L."/>
            <person name="Nedelnik J."/>
            <person name="Repkova J."/>
        </authorList>
    </citation>
    <scope>NUCLEOTIDE SEQUENCE [LARGE SCALE GENOMIC DNA]</scope>
    <source>
        <strain evidence="3">cv. Tatra</strain>
        <tissue evidence="2">Young leaves</tissue>
    </source>
</reference>
<comment type="caution">
    <text evidence="2">The sequence shown here is derived from an EMBL/GenBank/DDBJ whole genome shotgun (WGS) entry which is preliminary data.</text>
</comment>
<evidence type="ECO:0000313" key="3">
    <source>
        <dbReference type="Proteomes" id="UP000236291"/>
    </source>
</evidence>
<organism evidence="2 3">
    <name type="scientific">Trifolium pratense</name>
    <name type="common">Red clover</name>
    <dbReference type="NCBI Taxonomy" id="57577"/>
    <lineage>
        <taxon>Eukaryota</taxon>
        <taxon>Viridiplantae</taxon>
        <taxon>Streptophyta</taxon>
        <taxon>Embryophyta</taxon>
        <taxon>Tracheophyta</taxon>
        <taxon>Spermatophyta</taxon>
        <taxon>Magnoliopsida</taxon>
        <taxon>eudicotyledons</taxon>
        <taxon>Gunneridae</taxon>
        <taxon>Pentapetalae</taxon>
        <taxon>rosids</taxon>
        <taxon>fabids</taxon>
        <taxon>Fabales</taxon>
        <taxon>Fabaceae</taxon>
        <taxon>Papilionoideae</taxon>
        <taxon>50 kb inversion clade</taxon>
        <taxon>NPAAA clade</taxon>
        <taxon>Hologalegina</taxon>
        <taxon>IRL clade</taxon>
        <taxon>Trifolieae</taxon>
        <taxon>Trifolium</taxon>
    </lineage>
</organism>